<evidence type="ECO:0000313" key="2">
    <source>
        <dbReference type="EMBL" id="QKQ51095.1"/>
    </source>
</evidence>
<dbReference type="EMBL" id="CP054569">
    <property type="protein sequence ID" value="QKQ51042.1"/>
    <property type="molecule type" value="Genomic_DNA"/>
</dbReference>
<gene>
    <name evidence="1" type="ORF">FOC81_31700</name>
    <name evidence="2" type="ORF">FOC81_32010</name>
</gene>
<dbReference type="RefSeq" id="WP_174717424.1">
    <property type="nucleotide sequence ID" value="NZ_CP054569.1"/>
</dbReference>
<evidence type="ECO:0000313" key="1">
    <source>
        <dbReference type="EMBL" id="QKQ51042.1"/>
    </source>
</evidence>
<sequence length="84" mass="9044">MTKNDLQAKHIEAMRAVANGADVWAYGTAVDLREVQRAAPELITIGRAMMAPDDGAKQQPYFGAILTDAGREFVGLPRLMAEAA</sequence>
<organism evidence="1 3">
    <name type="scientific">Achromobacter denitrificans</name>
    <name type="common">Alcaligenes denitrificans</name>
    <dbReference type="NCBI Taxonomy" id="32002"/>
    <lineage>
        <taxon>Bacteria</taxon>
        <taxon>Pseudomonadati</taxon>
        <taxon>Pseudomonadota</taxon>
        <taxon>Betaproteobacteria</taxon>
        <taxon>Burkholderiales</taxon>
        <taxon>Alcaligenaceae</taxon>
        <taxon>Achromobacter</taxon>
    </lineage>
</organism>
<evidence type="ECO:0000313" key="3">
    <source>
        <dbReference type="Proteomes" id="UP000509782"/>
    </source>
</evidence>
<protein>
    <submittedName>
        <fullName evidence="1">Uncharacterized protein</fullName>
    </submittedName>
</protein>
<dbReference type="EMBL" id="CP054569">
    <property type="protein sequence ID" value="QKQ51095.1"/>
    <property type="molecule type" value="Genomic_DNA"/>
</dbReference>
<name>A0A6N0JUW2_ACHDE</name>
<proteinExistence type="predicted"/>
<reference evidence="1 3" key="1">
    <citation type="submission" date="2020-05" db="EMBL/GenBank/DDBJ databases">
        <title>FDA dAtabase for Regulatory Grade micrObial Sequences (FDA-ARGOS): Supporting development and validation of Infectious Disease Dx tests.</title>
        <authorList>
            <person name="Sproer C."/>
            <person name="Gronow S."/>
            <person name="Severitt S."/>
            <person name="Schroder I."/>
            <person name="Tallon L."/>
            <person name="Sadzewicz L."/>
            <person name="Zhao X."/>
            <person name="Vavikolanu K."/>
            <person name="Mehta A."/>
            <person name="Aluvathingal J."/>
            <person name="Nadendla S."/>
            <person name="Myers T."/>
            <person name="Yan Y."/>
            <person name="Sichtig H."/>
        </authorList>
    </citation>
    <scope>NUCLEOTIDE SEQUENCE [LARGE SCALE GENOMIC DNA]</scope>
    <source>
        <strain evidence="1 3">FDAARGOS_787</strain>
    </source>
</reference>
<dbReference type="Proteomes" id="UP000509782">
    <property type="component" value="Chromosome"/>
</dbReference>
<dbReference type="AlphaFoldDB" id="A0A6N0JUW2"/>
<accession>A0A6N0JUW2</accession>